<proteinExistence type="predicted"/>
<dbReference type="eggNOG" id="ENOG5032SV3">
    <property type="taxonomic scope" value="Bacteria"/>
</dbReference>
<evidence type="ECO:0000256" key="2">
    <source>
        <dbReference type="SAM" id="SignalP"/>
    </source>
</evidence>
<dbReference type="InParanoid" id="C1F3V9"/>
<evidence type="ECO:0000313" key="3">
    <source>
        <dbReference type="EMBL" id="ACO33782.1"/>
    </source>
</evidence>
<keyword evidence="2" id="KW-0732">Signal</keyword>
<feature type="compositionally biased region" description="Low complexity" evidence="1">
    <location>
        <begin position="246"/>
        <end position="256"/>
    </location>
</feature>
<dbReference type="RefSeq" id="WP_015897955.1">
    <property type="nucleotide sequence ID" value="NC_012483.1"/>
</dbReference>
<gene>
    <name evidence="3" type="ordered locus">ACP_2898</name>
</gene>
<protein>
    <submittedName>
        <fullName evidence="3">Uncharacterized protein</fullName>
    </submittedName>
</protein>
<dbReference type="STRING" id="240015.ACP_2898"/>
<keyword evidence="4" id="KW-1185">Reference proteome</keyword>
<organism evidence="3 4">
    <name type="scientific">Acidobacterium capsulatum (strain ATCC 51196 / DSM 11244 / BCRC 80197 / JCM 7670 / NBRC 15755 / NCIMB 13165 / 161)</name>
    <dbReference type="NCBI Taxonomy" id="240015"/>
    <lineage>
        <taxon>Bacteria</taxon>
        <taxon>Pseudomonadati</taxon>
        <taxon>Acidobacteriota</taxon>
        <taxon>Terriglobia</taxon>
        <taxon>Terriglobales</taxon>
        <taxon>Acidobacteriaceae</taxon>
        <taxon>Acidobacterium</taxon>
    </lineage>
</organism>
<dbReference type="AlphaFoldDB" id="C1F3V9"/>
<accession>C1F3V9</accession>
<feature type="region of interest" description="Disordered" evidence="1">
    <location>
        <begin position="57"/>
        <end position="95"/>
    </location>
</feature>
<name>C1F3V9_ACIC5</name>
<dbReference type="Proteomes" id="UP000002207">
    <property type="component" value="Chromosome"/>
</dbReference>
<sequence>MTERSTTQTGRRERFRGTRAILLAATLALLTATLARAQVMAPVGTMPGSMHVPVAAASESATAKAQKPLAAPAQSSQPAPASSSQAPSLQDKPAQPATIDLKNGQLSIHADNSGLDDILHAVAAKSGMKIEGLDRDYRVFGQYGPANPREVLSELLSDSGFNIVMLGKTADGTPQQLLLTARGDAPVTPPNPQDPEESYHPPPRTVYHDAPPHHAPQPPNGARPGAPGNGVRTPQQILQELERMHQQQQQQQNQPQ</sequence>
<evidence type="ECO:0000256" key="1">
    <source>
        <dbReference type="SAM" id="MobiDB-lite"/>
    </source>
</evidence>
<dbReference type="KEGG" id="aca:ACP_2898"/>
<dbReference type="EMBL" id="CP001472">
    <property type="protein sequence ID" value="ACO33782.1"/>
    <property type="molecule type" value="Genomic_DNA"/>
</dbReference>
<feature type="chain" id="PRO_5002907110" evidence="2">
    <location>
        <begin position="38"/>
        <end position="256"/>
    </location>
</feature>
<evidence type="ECO:0000313" key="4">
    <source>
        <dbReference type="Proteomes" id="UP000002207"/>
    </source>
</evidence>
<feature type="compositionally biased region" description="Low complexity" evidence="1">
    <location>
        <begin position="57"/>
        <end position="90"/>
    </location>
</feature>
<feature type="region of interest" description="Disordered" evidence="1">
    <location>
        <begin position="182"/>
        <end position="256"/>
    </location>
</feature>
<feature type="signal peptide" evidence="2">
    <location>
        <begin position="1"/>
        <end position="37"/>
    </location>
</feature>
<reference evidence="3 4" key="1">
    <citation type="journal article" date="2009" name="Appl. Environ. Microbiol.">
        <title>Three genomes from the phylum Acidobacteria provide insight into the lifestyles of these microorganisms in soils.</title>
        <authorList>
            <person name="Ward N.L."/>
            <person name="Challacombe J.F."/>
            <person name="Janssen P.H."/>
            <person name="Henrissat B."/>
            <person name="Coutinho P.M."/>
            <person name="Wu M."/>
            <person name="Xie G."/>
            <person name="Haft D.H."/>
            <person name="Sait M."/>
            <person name="Badger J."/>
            <person name="Barabote R.D."/>
            <person name="Bradley B."/>
            <person name="Brettin T.S."/>
            <person name="Brinkac L.M."/>
            <person name="Bruce D."/>
            <person name="Creasy T."/>
            <person name="Daugherty S.C."/>
            <person name="Davidsen T.M."/>
            <person name="DeBoy R.T."/>
            <person name="Detter J.C."/>
            <person name="Dodson R.J."/>
            <person name="Durkin A.S."/>
            <person name="Ganapathy A."/>
            <person name="Gwinn-Giglio M."/>
            <person name="Han C.S."/>
            <person name="Khouri H."/>
            <person name="Kiss H."/>
            <person name="Kothari S.P."/>
            <person name="Madupu R."/>
            <person name="Nelson K.E."/>
            <person name="Nelson W.C."/>
            <person name="Paulsen I."/>
            <person name="Penn K."/>
            <person name="Ren Q."/>
            <person name="Rosovitz M.J."/>
            <person name="Selengut J.D."/>
            <person name="Shrivastava S."/>
            <person name="Sullivan S.A."/>
            <person name="Tapia R."/>
            <person name="Thompson L.S."/>
            <person name="Watkins K.L."/>
            <person name="Yang Q."/>
            <person name="Yu C."/>
            <person name="Zafar N."/>
            <person name="Zhou L."/>
            <person name="Kuske C.R."/>
        </authorList>
    </citation>
    <scope>NUCLEOTIDE SEQUENCE [LARGE SCALE GENOMIC DNA]</scope>
    <source>
        <strain evidence="4">ATCC 51196 / DSM 11244 / BCRC 80197 / JCM 7670 / NBRC 15755 / NCIMB 13165 / 161</strain>
    </source>
</reference>
<dbReference type="HOGENOM" id="CLU_1084276_0_0_0"/>
<dbReference type="OrthoDB" id="123205at2"/>